<feature type="transmembrane region" description="Helical" evidence="9">
    <location>
        <begin position="252"/>
        <end position="271"/>
    </location>
</feature>
<sequence>MRWLLLAVLGFLAEAKITGKARKAKLDEITNGGSKMADISATQFKELVSDGLESKADYSIVVHYTALPERFGCKICEQFMKETGYVAKAAVQDEKKVYFLSVDFGGLQMQKAFQTFGIQNVPAIVLVNGKGGMPKESFKLLTNQIRKERDFSSQVVDFVTLKIPEAKFGKIVKPIDFTPFLITAFFGLSITGALYALRNVIFNRYAVAALVIAFCMITTSGFTFCQIRGSPAKGRDGSLFAQGGRMMYVSEAYIKMMAEAGVAVGLVVMNGKGPLRNTVGLAVAFVSYVVLLAAFQVKTPHYPYGIVDLF</sequence>
<dbReference type="Pfam" id="PF04756">
    <property type="entry name" value="OST3_OST6"/>
    <property type="match status" value="1"/>
</dbReference>
<keyword evidence="4 9" id="KW-0812">Transmembrane</keyword>
<feature type="signal peptide" evidence="10">
    <location>
        <begin position="1"/>
        <end position="15"/>
    </location>
</feature>
<evidence type="ECO:0000256" key="6">
    <source>
        <dbReference type="ARBA" id="ARBA00022824"/>
    </source>
</evidence>
<keyword evidence="7 9" id="KW-1133">Transmembrane helix</keyword>
<organism evidence="11">
    <name type="scientific">Oikopleura dioica</name>
    <name type="common">Tunicate</name>
    <dbReference type="NCBI Taxonomy" id="34765"/>
    <lineage>
        <taxon>Eukaryota</taxon>
        <taxon>Metazoa</taxon>
        <taxon>Chordata</taxon>
        <taxon>Tunicata</taxon>
        <taxon>Appendicularia</taxon>
        <taxon>Copelata</taxon>
        <taxon>Oikopleuridae</taxon>
        <taxon>Oikopleura</taxon>
    </lineage>
</organism>
<gene>
    <name evidence="11" type="ORF">GSOID_T00004721001</name>
</gene>
<evidence type="ECO:0000256" key="5">
    <source>
        <dbReference type="ARBA" id="ARBA00022729"/>
    </source>
</evidence>
<keyword evidence="12" id="KW-1185">Reference proteome</keyword>
<dbReference type="GO" id="GO:0008250">
    <property type="term" value="C:oligosaccharyltransferase complex"/>
    <property type="evidence" value="ECO:0007669"/>
    <property type="project" value="TreeGrafter"/>
</dbReference>
<comment type="similarity">
    <text evidence="3">Belongs to the OST3/OST6 family.</text>
</comment>
<evidence type="ECO:0000256" key="2">
    <source>
        <dbReference type="ARBA" id="ARBA00004477"/>
    </source>
</evidence>
<evidence type="ECO:0000256" key="3">
    <source>
        <dbReference type="ARBA" id="ARBA00009561"/>
    </source>
</evidence>
<name>E4XUL3_OIKDI</name>
<evidence type="ECO:0000256" key="9">
    <source>
        <dbReference type="SAM" id="Phobius"/>
    </source>
</evidence>
<dbReference type="GO" id="GO:0018279">
    <property type="term" value="P:protein N-linked glycosylation via asparagine"/>
    <property type="evidence" value="ECO:0007669"/>
    <property type="project" value="TreeGrafter"/>
</dbReference>
<comment type="function">
    <text evidence="1">Subunit of the oligosaccharyl transferase (OST) complex that catalyzes the initial transfer of a defined glycan (Glc(3)Man(9)GlcNAc(2) in eukaryotes) from the lipid carrier dolichol-pyrophosphate to an asparagine residue within an Asn-X-Ser/Thr consensus motif in nascent polypeptide chains, the first step in protein N-glycosylation. N-glycosylation occurs cotranslationally and the complex associates with the Sec61 complex at the channel-forming translocon complex that mediates protein translocation across the endoplasmic reticulum (ER). All subunits are required for a maximal enzyme activity.</text>
</comment>
<feature type="transmembrane region" description="Helical" evidence="9">
    <location>
        <begin position="204"/>
        <end position="224"/>
    </location>
</feature>
<dbReference type="EMBL" id="FN653185">
    <property type="protein sequence ID" value="CBY13410.1"/>
    <property type="molecule type" value="Genomic_DNA"/>
</dbReference>
<evidence type="ECO:0008006" key="13">
    <source>
        <dbReference type="Google" id="ProtNLM"/>
    </source>
</evidence>
<dbReference type="InParanoid" id="E4XUL3"/>
<keyword evidence="6" id="KW-0256">Endoplasmic reticulum</keyword>
<evidence type="ECO:0000313" key="12">
    <source>
        <dbReference type="Proteomes" id="UP000001307"/>
    </source>
</evidence>
<reference evidence="11" key="1">
    <citation type="journal article" date="2010" name="Science">
        <title>Plasticity of animal genome architecture unmasked by rapid evolution of a pelagic tunicate.</title>
        <authorList>
            <person name="Denoeud F."/>
            <person name="Henriet S."/>
            <person name="Mungpakdee S."/>
            <person name="Aury J.M."/>
            <person name="Da Silva C."/>
            <person name="Brinkmann H."/>
            <person name="Mikhaleva J."/>
            <person name="Olsen L.C."/>
            <person name="Jubin C."/>
            <person name="Canestro C."/>
            <person name="Bouquet J.M."/>
            <person name="Danks G."/>
            <person name="Poulain J."/>
            <person name="Campsteijn C."/>
            <person name="Adamski M."/>
            <person name="Cross I."/>
            <person name="Yadetie F."/>
            <person name="Muffato M."/>
            <person name="Louis A."/>
            <person name="Butcher S."/>
            <person name="Tsagkogeorga G."/>
            <person name="Konrad A."/>
            <person name="Singh S."/>
            <person name="Jensen M.F."/>
            <person name="Cong E.H."/>
            <person name="Eikeseth-Otteraa H."/>
            <person name="Noel B."/>
            <person name="Anthouard V."/>
            <person name="Porcel B.M."/>
            <person name="Kachouri-Lafond R."/>
            <person name="Nishino A."/>
            <person name="Ugolini M."/>
            <person name="Chourrout P."/>
            <person name="Nishida H."/>
            <person name="Aasland R."/>
            <person name="Huzurbazar S."/>
            <person name="Westhof E."/>
            <person name="Delsuc F."/>
            <person name="Lehrach H."/>
            <person name="Reinhardt R."/>
            <person name="Weissenbach J."/>
            <person name="Roy S.W."/>
            <person name="Artiguenave F."/>
            <person name="Postlethwait J.H."/>
            <person name="Manak J.R."/>
            <person name="Thompson E.M."/>
            <person name="Jaillon O."/>
            <person name="Du Pasquier L."/>
            <person name="Boudinot P."/>
            <person name="Liberles D.A."/>
            <person name="Volff J.N."/>
            <person name="Philippe H."/>
            <person name="Lenhard B."/>
            <person name="Roest Crollius H."/>
            <person name="Wincker P."/>
            <person name="Chourrout D."/>
        </authorList>
    </citation>
    <scope>NUCLEOTIDE SEQUENCE [LARGE SCALE GENOMIC DNA]</scope>
</reference>
<evidence type="ECO:0000256" key="1">
    <source>
        <dbReference type="ARBA" id="ARBA00002791"/>
    </source>
</evidence>
<dbReference type="PANTHER" id="PTHR12692:SF0">
    <property type="entry name" value="GH11935P"/>
    <property type="match status" value="1"/>
</dbReference>
<evidence type="ECO:0000256" key="10">
    <source>
        <dbReference type="SAM" id="SignalP"/>
    </source>
</evidence>
<dbReference type="InterPro" id="IPR036249">
    <property type="entry name" value="Thioredoxin-like_sf"/>
</dbReference>
<accession>E4XUL3</accession>
<dbReference type="SUPFAM" id="SSF52833">
    <property type="entry name" value="Thioredoxin-like"/>
    <property type="match status" value="1"/>
</dbReference>
<dbReference type="OrthoDB" id="67566at2759"/>
<feature type="chain" id="PRO_5012587556" description="Thioredoxin domain-containing protein" evidence="10">
    <location>
        <begin position="16"/>
        <end position="310"/>
    </location>
</feature>
<proteinExistence type="inferred from homology"/>
<dbReference type="AlphaFoldDB" id="E4XUL3"/>
<feature type="transmembrane region" description="Helical" evidence="9">
    <location>
        <begin position="278"/>
        <end position="297"/>
    </location>
</feature>
<evidence type="ECO:0000256" key="8">
    <source>
        <dbReference type="ARBA" id="ARBA00023136"/>
    </source>
</evidence>
<dbReference type="Gene3D" id="3.40.30.10">
    <property type="entry name" value="Glutaredoxin"/>
    <property type="match status" value="1"/>
</dbReference>
<evidence type="ECO:0000256" key="4">
    <source>
        <dbReference type="ARBA" id="ARBA00022692"/>
    </source>
</evidence>
<keyword evidence="5 10" id="KW-0732">Signal</keyword>
<evidence type="ECO:0000313" key="11">
    <source>
        <dbReference type="EMBL" id="CBY13410.1"/>
    </source>
</evidence>
<keyword evidence="8 9" id="KW-0472">Membrane</keyword>
<protein>
    <recommendedName>
        <fullName evidence="13">Thioredoxin domain-containing protein</fullName>
    </recommendedName>
</protein>
<dbReference type="InterPro" id="IPR021149">
    <property type="entry name" value="OligosaccharylTrfase_OST3/OST6"/>
</dbReference>
<evidence type="ECO:0000256" key="7">
    <source>
        <dbReference type="ARBA" id="ARBA00022989"/>
    </source>
</evidence>
<dbReference type="Proteomes" id="UP000001307">
    <property type="component" value="Unassembled WGS sequence"/>
</dbReference>
<dbReference type="PANTHER" id="PTHR12692">
    <property type="entry name" value="DOLICHYL-DIPHOSPHOOLIGOSACCHARIDE--PROTEIN GLYCOSYLTRANSFERASE-RELATED"/>
    <property type="match status" value="1"/>
</dbReference>
<comment type="subcellular location">
    <subcellularLocation>
        <location evidence="2">Endoplasmic reticulum membrane</location>
        <topology evidence="2">Multi-pass membrane protein</topology>
    </subcellularLocation>
</comment>
<feature type="transmembrane region" description="Helical" evidence="9">
    <location>
        <begin position="177"/>
        <end position="197"/>
    </location>
</feature>